<protein>
    <submittedName>
        <fullName evidence="3">Type II toxin-antitoxin system RelB/DinJ family antitoxin</fullName>
    </submittedName>
</protein>
<reference evidence="3 4" key="1">
    <citation type="submission" date="2024-03" db="EMBL/GenBank/DDBJ databases">
        <title>High-quality draft genome sequence of Oceanobacter sp. wDCs-4.</title>
        <authorList>
            <person name="Dong C."/>
        </authorList>
    </citation>
    <scope>NUCLEOTIDE SEQUENCE [LARGE SCALE GENOMIC DNA]</scope>
    <source>
        <strain evidence="4">wDCs-4</strain>
    </source>
</reference>
<comment type="caution">
    <text evidence="3">The sequence shown here is derived from an EMBL/GenBank/DDBJ whole genome shotgun (WGS) entry which is preliminary data.</text>
</comment>
<dbReference type="Pfam" id="PF04221">
    <property type="entry name" value="RelB"/>
    <property type="match status" value="1"/>
</dbReference>
<dbReference type="InterPro" id="IPR007337">
    <property type="entry name" value="RelB/DinJ"/>
</dbReference>
<dbReference type="PANTHER" id="PTHR38781:SF1">
    <property type="entry name" value="ANTITOXIN DINJ-RELATED"/>
    <property type="match status" value="1"/>
</dbReference>
<dbReference type="PANTHER" id="PTHR38781">
    <property type="entry name" value="ANTITOXIN DINJ-RELATED"/>
    <property type="match status" value="1"/>
</dbReference>
<evidence type="ECO:0000313" key="3">
    <source>
        <dbReference type="EMBL" id="MFK4751138.1"/>
    </source>
</evidence>
<keyword evidence="2" id="KW-1277">Toxin-antitoxin system</keyword>
<evidence type="ECO:0000313" key="4">
    <source>
        <dbReference type="Proteomes" id="UP001620597"/>
    </source>
</evidence>
<dbReference type="RefSeq" id="WP_416204651.1">
    <property type="nucleotide sequence ID" value="NZ_JBBKTX010000002.1"/>
</dbReference>
<dbReference type="InterPro" id="IPR013321">
    <property type="entry name" value="Arc_rbn_hlx_hlx"/>
</dbReference>
<dbReference type="Proteomes" id="UP001620597">
    <property type="component" value="Unassembled WGS sequence"/>
</dbReference>
<organism evidence="3 4">
    <name type="scientific">Oceanobacter antarcticus</name>
    <dbReference type="NCBI Taxonomy" id="3133425"/>
    <lineage>
        <taxon>Bacteria</taxon>
        <taxon>Pseudomonadati</taxon>
        <taxon>Pseudomonadota</taxon>
        <taxon>Gammaproteobacteria</taxon>
        <taxon>Oceanospirillales</taxon>
        <taxon>Oceanospirillaceae</taxon>
        <taxon>Oceanobacter</taxon>
    </lineage>
</organism>
<dbReference type="InterPro" id="IPR026262">
    <property type="entry name" value="DinJ"/>
</dbReference>
<gene>
    <name evidence="3" type="ORF">WG929_01835</name>
</gene>
<dbReference type="Gene3D" id="1.10.1220.10">
    <property type="entry name" value="Met repressor-like"/>
    <property type="match status" value="1"/>
</dbReference>
<evidence type="ECO:0000256" key="1">
    <source>
        <dbReference type="ARBA" id="ARBA00010562"/>
    </source>
</evidence>
<evidence type="ECO:0000256" key="2">
    <source>
        <dbReference type="ARBA" id="ARBA00022649"/>
    </source>
</evidence>
<dbReference type="EMBL" id="JBBKTX010000002">
    <property type="protein sequence ID" value="MFK4751138.1"/>
    <property type="molecule type" value="Genomic_DNA"/>
</dbReference>
<comment type="similarity">
    <text evidence="1">Belongs to the RelB/DinJ antitoxin family.</text>
</comment>
<dbReference type="PIRSF" id="PIRSF003108">
    <property type="entry name" value="DinJ"/>
    <property type="match status" value="1"/>
</dbReference>
<name>A0ABW8NDV3_9GAMM</name>
<dbReference type="NCBIfam" id="TIGR02384">
    <property type="entry name" value="RelB_DinJ"/>
    <property type="match status" value="1"/>
</dbReference>
<keyword evidence="4" id="KW-1185">Reference proteome</keyword>
<proteinExistence type="inferred from homology"/>
<accession>A0ABW8NDV3</accession>
<sequence length="87" mass="9361">MATNDTVQARVSAELKADAEAIFASIGLKTSDAIRLFLQQAVNSGGLPFQPKAKVPNAETLEAMKEAENGQGTRYKNTDAMFEDLDV</sequence>